<keyword evidence="3" id="KW-1185">Reference proteome</keyword>
<dbReference type="SMART" id="SM00225">
    <property type="entry name" value="BTB"/>
    <property type="match status" value="1"/>
</dbReference>
<dbReference type="PANTHER" id="PTHR45774">
    <property type="entry name" value="BTB/POZ DOMAIN-CONTAINING"/>
    <property type="match status" value="1"/>
</dbReference>
<dbReference type="SUPFAM" id="SSF54695">
    <property type="entry name" value="POZ domain"/>
    <property type="match status" value="1"/>
</dbReference>
<sequence length="512" mass="58414">MDLPCDWQFNQHNVLHRTQYLLETGLWSDCNFIVGLEPNQQILKGHKLFLAMASPVFQAMFFGNMSEKCDMIPIRDVDPEAFKTLLKFIYTDQFNVHCFELIYELCYCAKKYMLPSLVDKCINSLYSVSTKEVCRTYEFAKFFEESALMCNCLNIICTRTNEVLEEPSWKDVQLDTVLTVLDQEELHISSELELFNALESWAKAECIRKYLDPNNGKCLKSVIGNALSKIRFLSLDAKSLAHGPGISLLLTQDEIFSLLMNNLGSGHKIPEGFTIIKQNRGTRCKTSVMDHHKASPSIFSHQYGQLVSYPPPSTESDKRKILVTPSSSIPSQGLKKAKYFYTEEPSCIAIEGGIREGSKYYCLRPVCRIDECFNNNILDCSVTFKVDKNISILGVQVPSQVMKEDVKHLVIPSYTELLYAHLLDWDGTRLTYTHFSTKVDTDTLVEIIFNRSICIQKNKVYRIEVVFNKSGWYPTGYCSQTMTCDSVLFSFGIESNSVDIQDGLIRSIIFNK</sequence>
<dbReference type="Pfam" id="PF07707">
    <property type="entry name" value="BACK"/>
    <property type="match status" value="1"/>
</dbReference>
<dbReference type="InterPro" id="IPR011705">
    <property type="entry name" value="BACK"/>
</dbReference>
<protein>
    <submittedName>
        <fullName evidence="2">BTB/POZ domain-containing protein 2</fullName>
    </submittedName>
</protein>
<dbReference type="Pfam" id="PF00651">
    <property type="entry name" value="BTB"/>
    <property type="match status" value="1"/>
</dbReference>
<evidence type="ECO:0000313" key="3">
    <source>
        <dbReference type="Proteomes" id="UP000250275"/>
    </source>
</evidence>
<proteinExistence type="predicted"/>
<accession>A0A310SN22</accession>
<dbReference type="PROSITE" id="PS50097">
    <property type="entry name" value="BTB"/>
    <property type="match status" value="1"/>
</dbReference>
<dbReference type="InterPro" id="IPR038648">
    <property type="entry name" value="PHR_sf"/>
</dbReference>
<dbReference type="Gene3D" id="1.25.40.420">
    <property type="match status" value="1"/>
</dbReference>
<dbReference type="GO" id="GO:0005829">
    <property type="term" value="C:cytosol"/>
    <property type="evidence" value="ECO:0007669"/>
    <property type="project" value="TreeGrafter"/>
</dbReference>
<organism evidence="2 3">
    <name type="scientific">Eufriesea mexicana</name>
    <dbReference type="NCBI Taxonomy" id="516756"/>
    <lineage>
        <taxon>Eukaryota</taxon>
        <taxon>Metazoa</taxon>
        <taxon>Ecdysozoa</taxon>
        <taxon>Arthropoda</taxon>
        <taxon>Hexapoda</taxon>
        <taxon>Insecta</taxon>
        <taxon>Pterygota</taxon>
        <taxon>Neoptera</taxon>
        <taxon>Endopterygota</taxon>
        <taxon>Hymenoptera</taxon>
        <taxon>Apocrita</taxon>
        <taxon>Aculeata</taxon>
        <taxon>Apoidea</taxon>
        <taxon>Anthophila</taxon>
        <taxon>Apidae</taxon>
        <taxon>Eufriesea</taxon>
    </lineage>
</organism>
<dbReference type="InterPro" id="IPR000210">
    <property type="entry name" value="BTB/POZ_dom"/>
</dbReference>
<dbReference type="AlphaFoldDB" id="A0A310SN22"/>
<feature type="domain" description="BTB" evidence="1">
    <location>
        <begin position="28"/>
        <end position="98"/>
    </location>
</feature>
<dbReference type="GO" id="GO:0022008">
    <property type="term" value="P:neurogenesis"/>
    <property type="evidence" value="ECO:0007669"/>
    <property type="project" value="TreeGrafter"/>
</dbReference>
<dbReference type="EMBL" id="KQ761797">
    <property type="protein sequence ID" value="OAD56793.1"/>
    <property type="molecule type" value="Genomic_DNA"/>
</dbReference>
<evidence type="ECO:0000259" key="1">
    <source>
        <dbReference type="PROSITE" id="PS50097"/>
    </source>
</evidence>
<dbReference type="PANTHER" id="PTHR45774:SF3">
    <property type="entry name" value="BTB (POZ) DOMAIN-CONTAINING 2B-RELATED"/>
    <property type="match status" value="1"/>
</dbReference>
<dbReference type="GO" id="GO:0000932">
    <property type="term" value="C:P-body"/>
    <property type="evidence" value="ECO:0007669"/>
    <property type="project" value="TreeGrafter"/>
</dbReference>
<dbReference type="OrthoDB" id="45365at2759"/>
<gene>
    <name evidence="2" type="ORF">WN48_02879</name>
</gene>
<dbReference type="Proteomes" id="UP000250275">
    <property type="component" value="Unassembled WGS sequence"/>
</dbReference>
<reference evidence="2 3" key="1">
    <citation type="submission" date="2015-07" db="EMBL/GenBank/DDBJ databases">
        <title>The genome of Eufriesea mexicana.</title>
        <authorList>
            <person name="Pan H."/>
            <person name="Kapheim K."/>
        </authorList>
    </citation>
    <scope>NUCLEOTIDE SEQUENCE [LARGE SCALE GENOMIC DNA]</scope>
    <source>
        <strain evidence="2">0111107269</strain>
        <tissue evidence="2">Whole body</tissue>
    </source>
</reference>
<evidence type="ECO:0000313" key="2">
    <source>
        <dbReference type="EMBL" id="OAD56793.1"/>
    </source>
</evidence>
<name>A0A310SN22_9HYME</name>
<dbReference type="SMART" id="SM00875">
    <property type="entry name" value="BACK"/>
    <property type="match status" value="1"/>
</dbReference>
<dbReference type="InterPro" id="IPR011333">
    <property type="entry name" value="SKP1/BTB/POZ_sf"/>
</dbReference>
<dbReference type="Gene3D" id="3.30.710.10">
    <property type="entry name" value="Potassium Channel Kv1.1, Chain A"/>
    <property type="match status" value="1"/>
</dbReference>
<dbReference type="Gene3D" id="2.60.120.820">
    <property type="entry name" value="PHR domain"/>
    <property type="match status" value="1"/>
</dbReference>